<evidence type="ECO:0000256" key="1">
    <source>
        <dbReference type="ARBA" id="ARBA00007766"/>
    </source>
</evidence>
<dbReference type="Gramene" id="rna-CFP56_60382">
    <property type="protein sequence ID" value="cds-POE82141.1"/>
    <property type="gene ID" value="gene-CFP56_60382"/>
</dbReference>
<evidence type="ECO:0000313" key="5">
    <source>
        <dbReference type="EMBL" id="KAK7813774.1"/>
    </source>
</evidence>
<comment type="similarity">
    <text evidence="1">Belongs to the protease inhibitor I20 (potato type II proteinase inhibitor) family.</text>
</comment>
<gene>
    <name evidence="5" type="ORF">CFP56_004416</name>
</gene>
<keyword evidence="6" id="KW-1185">Reference proteome</keyword>
<protein>
    <submittedName>
        <fullName evidence="5">Uncharacterized protein</fullName>
    </submittedName>
</protein>
<evidence type="ECO:0000256" key="2">
    <source>
        <dbReference type="ARBA" id="ARBA00022690"/>
    </source>
</evidence>
<evidence type="ECO:0000256" key="4">
    <source>
        <dbReference type="SAM" id="SignalP"/>
    </source>
</evidence>
<dbReference type="SUPFAM" id="SSF100897">
    <property type="entry name" value="Plant proteinase inhibitors"/>
    <property type="match status" value="1"/>
</dbReference>
<organism evidence="5 6">
    <name type="scientific">Quercus suber</name>
    <name type="common">Cork oak</name>
    <dbReference type="NCBI Taxonomy" id="58331"/>
    <lineage>
        <taxon>Eukaryota</taxon>
        <taxon>Viridiplantae</taxon>
        <taxon>Streptophyta</taxon>
        <taxon>Embryophyta</taxon>
        <taxon>Tracheophyta</taxon>
        <taxon>Spermatophyta</taxon>
        <taxon>Magnoliopsida</taxon>
        <taxon>eudicotyledons</taxon>
        <taxon>Gunneridae</taxon>
        <taxon>Pentapetalae</taxon>
        <taxon>rosids</taxon>
        <taxon>fabids</taxon>
        <taxon>Fagales</taxon>
        <taxon>Fagaceae</taxon>
        <taxon>Quercus</taxon>
    </lineage>
</organism>
<dbReference type="InterPro" id="IPR003465">
    <property type="entry name" value="Prot_inh_I20"/>
</dbReference>
<dbReference type="GO" id="GO:0004867">
    <property type="term" value="F:serine-type endopeptidase inhibitor activity"/>
    <property type="evidence" value="ECO:0007669"/>
    <property type="project" value="UniProtKB-KW"/>
</dbReference>
<proteinExistence type="inferred from homology"/>
<keyword evidence="2" id="KW-0646">Protease inhibitor</keyword>
<dbReference type="AlphaFoldDB" id="A0AAW0IHL4"/>
<dbReference type="Pfam" id="PF02428">
    <property type="entry name" value="Prot_inhib_II"/>
    <property type="match status" value="1"/>
</dbReference>
<dbReference type="PANTHER" id="PTHR33832">
    <property type="entry name" value="SERINE-TYPE ENDOPEPTIDASE INHIBITOR"/>
    <property type="match status" value="1"/>
</dbReference>
<dbReference type="Proteomes" id="UP000237347">
    <property type="component" value="Unassembled WGS sequence"/>
</dbReference>
<name>A0AAW0IHL4_QUESU</name>
<evidence type="ECO:0000256" key="3">
    <source>
        <dbReference type="ARBA" id="ARBA00022900"/>
    </source>
</evidence>
<comment type="caution">
    <text evidence="5">The sequence shown here is derived from an EMBL/GenBank/DDBJ whole genome shotgun (WGS) entry which is preliminary data.</text>
</comment>
<sequence length="78" mass="8330">MENMEGHKIGIMVLLFCGTILLGVNPTNAAKPCPDICLDYAYMTCPSSGNQKLDPACNCCFAPGCTLYLPDGTSTYCN</sequence>
<feature type="signal peptide" evidence="4">
    <location>
        <begin position="1"/>
        <end position="29"/>
    </location>
</feature>
<dbReference type="Gene3D" id="3.30.60.30">
    <property type="match status" value="1"/>
</dbReference>
<dbReference type="PANTHER" id="PTHR33832:SF15">
    <property type="entry name" value="SERINE-TYPE ENDOPEPTIDASE INHIBITOR"/>
    <property type="match status" value="1"/>
</dbReference>
<dbReference type="InterPro" id="IPR051391">
    <property type="entry name" value="Protease_inhibitor_I20"/>
</dbReference>
<feature type="chain" id="PRO_5043776945" evidence="4">
    <location>
        <begin position="30"/>
        <end position="78"/>
    </location>
</feature>
<dbReference type="EMBL" id="PKMF04001188">
    <property type="protein sequence ID" value="KAK7813774.1"/>
    <property type="molecule type" value="Genomic_DNA"/>
</dbReference>
<evidence type="ECO:0000313" key="6">
    <source>
        <dbReference type="Proteomes" id="UP000237347"/>
    </source>
</evidence>
<accession>A0AAW0IHL4</accession>
<keyword evidence="4" id="KW-0732">Signal</keyword>
<reference evidence="5 6" key="1">
    <citation type="journal article" date="2018" name="Sci. Data">
        <title>The draft genome sequence of cork oak.</title>
        <authorList>
            <person name="Ramos A.M."/>
            <person name="Usie A."/>
            <person name="Barbosa P."/>
            <person name="Barros P.M."/>
            <person name="Capote T."/>
            <person name="Chaves I."/>
            <person name="Simoes F."/>
            <person name="Abreu I."/>
            <person name="Carrasquinho I."/>
            <person name="Faro C."/>
            <person name="Guimaraes J.B."/>
            <person name="Mendonca D."/>
            <person name="Nobrega F."/>
            <person name="Rodrigues L."/>
            <person name="Saibo N.J.M."/>
            <person name="Varela M.C."/>
            <person name="Egas C."/>
            <person name="Matos J."/>
            <person name="Miguel C.M."/>
            <person name="Oliveira M.M."/>
            <person name="Ricardo C.P."/>
            <person name="Goncalves S."/>
        </authorList>
    </citation>
    <scope>NUCLEOTIDE SEQUENCE [LARGE SCALE GENOMIC DNA]</scope>
    <source>
        <strain evidence="6">cv. HL8</strain>
    </source>
</reference>
<keyword evidence="3" id="KW-0722">Serine protease inhibitor</keyword>